<keyword evidence="1 2" id="KW-0597">Phosphoprotein</keyword>
<name>A0A1I2M8I5_9ACTN</name>
<feature type="domain" description="Response regulatory" evidence="4">
    <location>
        <begin position="10"/>
        <end position="127"/>
    </location>
</feature>
<dbReference type="InterPro" id="IPR001789">
    <property type="entry name" value="Sig_transdc_resp-reg_receiver"/>
</dbReference>
<dbReference type="RefSeq" id="WP_075030490.1">
    <property type="nucleotide sequence ID" value="NZ_CP108477.1"/>
</dbReference>
<gene>
    <name evidence="5" type="ORF">SAMN02787118_1134</name>
</gene>
<protein>
    <submittedName>
        <fullName evidence="5">Response regulator receiver domain-containing protein</fullName>
    </submittedName>
</protein>
<feature type="modified residue" description="4-aspartylphosphate" evidence="2">
    <location>
        <position position="59"/>
    </location>
</feature>
<evidence type="ECO:0000259" key="4">
    <source>
        <dbReference type="PROSITE" id="PS50110"/>
    </source>
</evidence>
<feature type="region of interest" description="Disordered" evidence="3">
    <location>
        <begin position="148"/>
        <end position="191"/>
    </location>
</feature>
<dbReference type="SMART" id="SM00448">
    <property type="entry name" value="REC"/>
    <property type="match status" value="1"/>
</dbReference>
<dbReference type="Proteomes" id="UP000181942">
    <property type="component" value="Unassembled WGS sequence"/>
</dbReference>
<dbReference type="EMBL" id="FONR01000013">
    <property type="protein sequence ID" value="SFF87835.1"/>
    <property type="molecule type" value="Genomic_DNA"/>
</dbReference>
<dbReference type="PANTHER" id="PTHR44591">
    <property type="entry name" value="STRESS RESPONSE REGULATOR PROTEIN 1"/>
    <property type="match status" value="1"/>
</dbReference>
<evidence type="ECO:0000256" key="3">
    <source>
        <dbReference type="SAM" id="MobiDB-lite"/>
    </source>
</evidence>
<dbReference type="SUPFAM" id="SSF52172">
    <property type="entry name" value="CheY-like"/>
    <property type="match status" value="1"/>
</dbReference>
<dbReference type="InterPro" id="IPR011006">
    <property type="entry name" value="CheY-like_superfamily"/>
</dbReference>
<organism evidence="5 6">
    <name type="scientific">Streptomyces mirabilis</name>
    <dbReference type="NCBI Taxonomy" id="68239"/>
    <lineage>
        <taxon>Bacteria</taxon>
        <taxon>Bacillati</taxon>
        <taxon>Actinomycetota</taxon>
        <taxon>Actinomycetes</taxon>
        <taxon>Kitasatosporales</taxon>
        <taxon>Streptomycetaceae</taxon>
        <taxon>Streptomyces</taxon>
    </lineage>
</organism>
<dbReference type="Pfam" id="PF00072">
    <property type="entry name" value="Response_reg"/>
    <property type="match status" value="1"/>
</dbReference>
<dbReference type="GO" id="GO:0000160">
    <property type="term" value="P:phosphorelay signal transduction system"/>
    <property type="evidence" value="ECO:0007669"/>
    <property type="project" value="InterPro"/>
</dbReference>
<accession>A0A1I2M8I5</accession>
<sequence>MSLTPPEKANILIVDDMEENLVALEAVLGSLDQQLVRAHSGEEALKAMLRQDFAVVLLDVLMPGMDGFETAASIKRLDQTKDVPIILLTGTDADTDYIYRGYAIGAADFLTKPFDPWLLRTKVNVFLDLHRKNRQLAAQAEQLRRLLVGERTPVESTGPAESPEPVESTGDALDKPRGGITGTGAAADSGERLAEITERLAQIELQLRDAEGIESAELANRIADLERAVSTLRVSRDT</sequence>
<evidence type="ECO:0000313" key="5">
    <source>
        <dbReference type="EMBL" id="SFF87835.1"/>
    </source>
</evidence>
<dbReference type="PANTHER" id="PTHR44591:SF3">
    <property type="entry name" value="RESPONSE REGULATORY DOMAIN-CONTAINING PROTEIN"/>
    <property type="match status" value="1"/>
</dbReference>
<dbReference type="InterPro" id="IPR050595">
    <property type="entry name" value="Bact_response_regulator"/>
</dbReference>
<dbReference type="PROSITE" id="PS50110">
    <property type="entry name" value="RESPONSE_REGULATORY"/>
    <property type="match status" value="1"/>
</dbReference>
<evidence type="ECO:0000256" key="1">
    <source>
        <dbReference type="ARBA" id="ARBA00022553"/>
    </source>
</evidence>
<reference evidence="5 6" key="1">
    <citation type="submission" date="2016-10" db="EMBL/GenBank/DDBJ databases">
        <authorList>
            <person name="de Groot N.N."/>
        </authorList>
    </citation>
    <scope>NUCLEOTIDE SEQUENCE [LARGE SCALE GENOMIC DNA]</scope>
    <source>
        <strain evidence="5 6">OK461</strain>
    </source>
</reference>
<dbReference type="Gene3D" id="3.40.50.2300">
    <property type="match status" value="1"/>
</dbReference>
<dbReference type="OrthoDB" id="9812260at2"/>
<evidence type="ECO:0000313" key="6">
    <source>
        <dbReference type="Proteomes" id="UP000181942"/>
    </source>
</evidence>
<proteinExistence type="predicted"/>
<dbReference type="AlphaFoldDB" id="A0A1I2M8I5"/>
<evidence type="ECO:0000256" key="2">
    <source>
        <dbReference type="PROSITE-ProRule" id="PRU00169"/>
    </source>
</evidence>